<evidence type="ECO:0000313" key="1">
    <source>
        <dbReference type="EMBL" id="EEF48384.1"/>
    </source>
</evidence>
<name>B9RJ82_RICCO</name>
<sequence length="73" mass="8308">MFLVVDRLRQCRFADVAGSEKYKKPIYRSSAVGSVIANQWGGIGVRLIYTRWKGGIIYSQNRSIFVSHSIKDI</sequence>
<dbReference type="AlphaFoldDB" id="B9RJ82"/>
<dbReference type="InParanoid" id="B9RJ82"/>
<keyword evidence="2" id="KW-1185">Reference proteome</keyword>
<proteinExistence type="predicted"/>
<dbReference type="EMBL" id="EQ973783">
    <property type="protein sequence ID" value="EEF48384.1"/>
    <property type="molecule type" value="Genomic_DNA"/>
</dbReference>
<reference evidence="2" key="1">
    <citation type="journal article" date="2010" name="Nat. Biotechnol.">
        <title>Draft genome sequence of the oilseed species Ricinus communis.</title>
        <authorList>
            <person name="Chan A.P."/>
            <person name="Crabtree J."/>
            <person name="Zhao Q."/>
            <person name="Lorenzi H."/>
            <person name="Orvis J."/>
            <person name="Puiu D."/>
            <person name="Melake-Berhan A."/>
            <person name="Jones K.M."/>
            <person name="Redman J."/>
            <person name="Chen G."/>
            <person name="Cahoon E.B."/>
            <person name="Gedil M."/>
            <person name="Stanke M."/>
            <person name="Haas B.J."/>
            <person name="Wortman J.R."/>
            <person name="Fraser-Liggett C.M."/>
            <person name="Ravel J."/>
            <person name="Rabinowicz P.D."/>
        </authorList>
    </citation>
    <scope>NUCLEOTIDE SEQUENCE [LARGE SCALE GENOMIC DNA]</scope>
    <source>
        <strain evidence="2">cv. Hale</strain>
    </source>
</reference>
<gene>
    <name evidence="1" type="ORF">RCOM_1032130</name>
</gene>
<accession>B9RJ82</accession>
<dbReference type="Proteomes" id="UP000008311">
    <property type="component" value="Unassembled WGS sequence"/>
</dbReference>
<evidence type="ECO:0000313" key="2">
    <source>
        <dbReference type="Proteomes" id="UP000008311"/>
    </source>
</evidence>
<organism evidence="1 2">
    <name type="scientific">Ricinus communis</name>
    <name type="common">Castor bean</name>
    <dbReference type="NCBI Taxonomy" id="3988"/>
    <lineage>
        <taxon>Eukaryota</taxon>
        <taxon>Viridiplantae</taxon>
        <taxon>Streptophyta</taxon>
        <taxon>Embryophyta</taxon>
        <taxon>Tracheophyta</taxon>
        <taxon>Spermatophyta</taxon>
        <taxon>Magnoliopsida</taxon>
        <taxon>eudicotyledons</taxon>
        <taxon>Gunneridae</taxon>
        <taxon>Pentapetalae</taxon>
        <taxon>rosids</taxon>
        <taxon>fabids</taxon>
        <taxon>Malpighiales</taxon>
        <taxon>Euphorbiaceae</taxon>
        <taxon>Acalyphoideae</taxon>
        <taxon>Acalypheae</taxon>
        <taxon>Ricinus</taxon>
    </lineage>
</organism>
<protein>
    <submittedName>
        <fullName evidence="1">Uncharacterized protein</fullName>
    </submittedName>
</protein>